<dbReference type="EMBL" id="MSFO01000001">
    <property type="protein sequence ID" value="PLB53852.1"/>
    <property type="molecule type" value="Genomic_DNA"/>
</dbReference>
<evidence type="ECO:0000256" key="3">
    <source>
        <dbReference type="ARBA" id="ARBA00023125"/>
    </source>
</evidence>
<dbReference type="Proteomes" id="UP000234275">
    <property type="component" value="Unassembled WGS sequence"/>
</dbReference>
<evidence type="ECO:0000256" key="6">
    <source>
        <dbReference type="SAM" id="MobiDB-lite"/>
    </source>
</evidence>
<dbReference type="STRING" id="1392250.A0A2I2GLV6"/>
<keyword evidence="2" id="KW-0805">Transcription regulation</keyword>
<gene>
    <name evidence="8" type="ORF">P170DRAFT_460180</name>
</gene>
<dbReference type="SMART" id="SM00906">
    <property type="entry name" value="Fungal_trans"/>
    <property type="match status" value="1"/>
</dbReference>
<dbReference type="Pfam" id="PF04082">
    <property type="entry name" value="Fungal_trans"/>
    <property type="match status" value="1"/>
</dbReference>
<dbReference type="VEuPathDB" id="FungiDB:P170DRAFT_460180"/>
<evidence type="ECO:0000256" key="4">
    <source>
        <dbReference type="ARBA" id="ARBA00023163"/>
    </source>
</evidence>
<evidence type="ECO:0000313" key="8">
    <source>
        <dbReference type="EMBL" id="PLB53852.1"/>
    </source>
</evidence>
<keyword evidence="1" id="KW-0862">Zinc</keyword>
<keyword evidence="5" id="KW-0539">Nucleus</keyword>
<evidence type="ECO:0000256" key="5">
    <source>
        <dbReference type="ARBA" id="ARBA00023242"/>
    </source>
</evidence>
<keyword evidence="3" id="KW-0238">DNA-binding</keyword>
<reference evidence="8 9" key="1">
    <citation type="submission" date="2016-12" db="EMBL/GenBank/DDBJ databases">
        <title>The genomes of Aspergillus section Nigri reveals drivers in fungal speciation.</title>
        <authorList>
            <consortium name="DOE Joint Genome Institute"/>
            <person name="Vesth T.C."/>
            <person name="Nybo J."/>
            <person name="Theobald S."/>
            <person name="Brandl J."/>
            <person name="Frisvad J.C."/>
            <person name="Nielsen K.F."/>
            <person name="Lyhne E.K."/>
            <person name="Kogle M.E."/>
            <person name="Kuo A."/>
            <person name="Riley R."/>
            <person name="Clum A."/>
            <person name="Nolan M."/>
            <person name="Lipzen A."/>
            <person name="Salamov A."/>
            <person name="Henrissat B."/>
            <person name="Wiebenga A."/>
            <person name="De Vries R.P."/>
            <person name="Grigoriev I.V."/>
            <person name="Mortensen U.H."/>
            <person name="Andersen M.R."/>
            <person name="Baker S.E."/>
        </authorList>
    </citation>
    <scope>NUCLEOTIDE SEQUENCE [LARGE SCALE GENOMIC DNA]</scope>
    <source>
        <strain evidence="8 9">IBT 23096</strain>
    </source>
</reference>
<keyword evidence="9" id="KW-1185">Reference proteome</keyword>
<dbReference type="AlphaFoldDB" id="A0A2I2GLV6"/>
<dbReference type="GO" id="GO:0006351">
    <property type="term" value="P:DNA-templated transcription"/>
    <property type="evidence" value="ECO:0007669"/>
    <property type="project" value="InterPro"/>
</dbReference>
<feature type="domain" description="Xylanolytic transcriptional activator regulatory" evidence="7">
    <location>
        <begin position="220"/>
        <end position="290"/>
    </location>
</feature>
<dbReference type="RefSeq" id="XP_024709154.1">
    <property type="nucleotide sequence ID" value="XM_024851918.1"/>
</dbReference>
<dbReference type="GO" id="GO:0003677">
    <property type="term" value="F:DNA binding"/>
    <property type="evidence" value="ECO:0007669"/>
    <property type="project" value="UniProtKB-KW"/>
</dbReference>
<evidence type="ECO:0000313" key="9">
    <source>
        <dbReference type="Proteomes" id="UP000234275"/>
    </source>
</evidence>
<feature type="region of interest" description="Disordered" evidence="6">
    <location>
        <begin position="1"/>
        <end position="33"/>
    </location>
</feature>
<keyword evidence="4" id="KW-0804">Transcription</keyword>
<dbReference type="CDD" id="cd12148">
    <property type="entry name" value="fungal_TF_MHR"/>
    <property type="match status" value="1"/>
</dbReference>
<dbReference type="PANTHER" id="PTHR47171:SF2">
    <property type="entry name" value="TRANSCRIPTION FACTOR, PUTATIVE-RELATED"/>
    <property type="match status" value="1"/>
</dbReference>
<dbReference type="InterPro" id="IPR007219">
    <property type="entry name" value="XnlR_reg_dom"/>
</dbReference>
<dbReference type="PANTHER" id="PTHR47171">
    <property type="entry name" value="FARA-RELATED"/>
    <property type="match status" value="1"/>
</dbReference>
<evidence type="ECO:0000256" key="2">
    <source>
        <dbReference type="ARBA" id="ARBA00023015"/>
    </source>
</evidence>
<evidence type="ECO:0000259" key="7">
    <source>
        <dbReference type="SMART" id="SM00906"/>
    </source>
</evidence>
<proteinExistence type="predicted"/>
<sequence>MPERRRTGVRKRRKLSQEAIRSPQGLPEINDDLQSGGLVIEDDILLSSAEAPPITPRNHVTHVAKEPRSLDHGSFIADHSVLACDAPTHLTVSEDSITQPDSVRNAVLEATKATTLLSAPLRRALIDSFFDNALHMYHVIEPEDVSSPNSSVLLQQAVCMAGSLMRRASDSLQLAHCLYQKVKTLIYLNYEPDNLITLKALCLMSCWSVKPPDRISLDGPWYWTGVASRLAFQMGLHRESTYDCRPYAGCLRRIYWQLHSADKLQVASWGRPPTFIPDFMQVNPLTLDDFQVKDLRAECFIHGTKICVLIGNIAELNLQKELVSKQKISEIITSLSSWLQHLPDKLQLYDQEGTRKRFSHPVSEIFIMYFVAIIMLQLLQDGTNQQTHTSVHSLVASSCITRLYEEIHLREETAYLLPIHGLYCMIASLPQIHYRPRWTEKEAMHREELDILCSIMTSMRVKYGGSDMVLRKIERMRNEVATTTDRCLVDGSSAQQQVSESQALFPFPTSICSHMDLIQQPGNPEEDIFDDRFIPLESEWRSWLLTEGHGFADLLGAYAG</sequence>
<comment type="caution">
    <text evidence="8">The sequence shown here is derived from an EMBL/GenBank/DDBJ whole genome shotgun (WGS) entry which is preliminary data.</text>
</comment>
<organism evidence="8 9">
    <name type="scientific">Aspergillus steynii IBT 23096</name>
    <dbReference type="NCBI Taxonomy" id="1392250"/>
    <lineage>
        <taxon>Eukaryota</taxon>
        <taxon>Fungi</taxon>
        <taxon>Dikarya</taxon>
        <taxon>Ascomycota</taxon>
        <taxon>Pezizomycotina</taxon>
        <taxon>Eurotiomycetes</taxon>
        <taxon>Eurotiomycetidae</taxon>
        <taxon>Eurotiales</taxon>
        <taxon>Aspergillaceae</taxon>
        <taxon>Aspergillus</taxon>
        <taxon>Aspergillus subgen. Circumdati</taxon>
    </lineage>
</organism>
<dbReference type="GeneID" id="36559616"/>
<dbReference type="InterPro" id="IPR052073">
    <property type="entry name" value="Amide_Lactam_Regulators"/>
</dbReference>
<accession>A0A2I2GLV6</accession>
<evidence type="ECO:0000256" key="1">
    <source>
        <dbReference type="ARBA" id="ARBA00022833"/>
    </source>
</evidence>
<name>A0A2I2GLV6_9EURO</name>
<dbReference type="OrthoDB" id="39175at2759"/>
<dbReference type="GO" id="GO:0008270">
    <property type="term" value="F:zinc ion binding"/>
    <property type="evidence" value="ECO:0007669"/>
    <property type="project" value="InterPro"/>
</dbReference>
<protein>
    <recommendedName>
        <fullName evidence="7">Xylanolytic transcriptional activator regulatory domain-containing protein</fullName>
    </recommendedName>
</protein>